<keyword evidence="1" id="KW-0812">Transmembrane</keyword>
<reference evidence="2" key="1">
    <citation type="submission" date="2020-10" db="EMBL/GenBank/DDBJ databases">
        <authorList>
            <person name="Gilroy R."/>
        </authorList>
    </citation>
    <scope>NUCLEOTIDE SEQUENCE</scope>
    <source>
        <strain evidence="2">35461</strain>
    </source>
</reference>
<dbReference type="EMBL" id="DVOR01000170">
    <property type="protein sequence ID" value="HIV09519.1"/>
    <property type="molecule type" value="Genomic_DNA"/>
</dbReference>
<protein>
    <submittedName>
        <fullName evidence="2">Prepilin-type N-terminal cleavage/methylation domain-containing protein</fullName>
    </submittedName>
</protein>
<organism evidence="2 3">
    <name type="scientific">Candidatus Spyradenecus faecavium</name>
    <dbReference type="NCBI Taxonomy" id="2840947"/>
    <lineage>
        <taxon>Bacteria</taxon>
        <taxon>Pseudomonadati</taxon>
        <taxon>Lentisphaerota</taxon>
        <taxon>Lentisphaeria</taxon>
        <taxon>Lentisphaerales</taxon>
        <taxon>Lentisphaeraceae</taxon>
        <taxon>Lentisphaeraceae incertae sedis</taxon>
        <taxon>Candidatus Spyradenecus</taxon>
    </lineage>
</organism>
<dbReference type="AlphaFoldDB" id="A0A9D1NP02"/>
<dbReference type="Pfam" id="PF07963">
    <property type="entry name" value="N_methyl"/>
    <property type="match status" value="1"/>
</dbReference>
<dbReference type="Proteomes" id="UP000886845">
    <property type="component" value="Unassembled WGS sequence"/>
</dbReference>
<comment type="caution">
    <text evidence="2">The sequence shown here is derived from an EMBL/GenBank/DDBJ whole genome shotgun (WGS) entry which is preliminary data.</text>
</comment>
<reference evidence="2" key="2">
    <citation type="journal article" date="2021" name="PeerJ">
        <title>Extensive microbial diversity within the chicken gut microbiome revealed by metagenomics and culture.</title>
        <authorList>
            <person name="Gilroy R."/>
            <person name="Ravi A."/>
            <person name="Getino M."/>
            <person name="Pursley I."/>
            <person name="Horton D.L."/>
            <person name="Alikhan N.F."/>
            <person name="Baker D."/>
            <person name="Gharbi K."/>
            <person name="Hall N."/>
            <person name="Watson M."/>
            <person name="Adriaenssens E.M."/>
            <person name="Foster-Nyarko E."/>
            <person name="Jarju S."/>
            <person name="Secka A."/>
            <person name="Antonio M."/>
            <person name="Oren A."/>
            <person name="Chaudhuri R.R."/>
            <person name="La Ragione R."/>
            <person name="Hildebrand F."/>
            <person name="Pallen M.J."/>
        </authorList>
    </citation>
    <scope>NUCLEOTIDE SEQUENCE</scope>
    <source>
        <strain evidence="2">35461</strain>
    </source>
</reference>
<gene>
    <name evidence="2" type="ORF">IAC79_05345</name>
</gene>
<dbReference type="InterPro" id="IPR045584">
    <property type="entry name" value="Pilin-like"/>
</dbReference>
<evidence type="ECO:0000313" key="3">
    <source>
        <dbReference type="Proteomes" id="UP000886845"/>
    </source>
</evidence>
<sequence length="405" mass="43354">MKHTHLNRTKRHAGFTLIELLVVVAIIAVIGAGVAVTYRYLDERAKTAMEINDCSTLMSTISHWSAVNDYKLINKLDSLIDTEGNMYHTMPATTGGTTLTGVTQMSSSGKGLTGPVGYTAMAKDAPDEVIKTLRASGLTQVFLHRVDAENANDSTFAMGSLQMGPTASMPTGEMDVSETLCSLTVASKSEEAAAALAEANELVGQAETLRTDLQAQIDASNVTGVTFTPTDGESQTFMDMTSLNNAIEEAEAVVEGGNPLTKLCFVYPGGGAQMMGATMPMNLTDEIISNCGLTNSQVADPNVPYDTNVSDGKRYYLVVMGLGRFASIYSGKAIRVDTPAYGKRQEQTDTEYNRYLVVIKVPTSGYDSMTNEGEPATVATVLTPQGYTVASLRDNYISDTEKLKD</sequence>
<keyword evidence="1" id="KW-1133">Transmembrane helix</keyword>
<dbReference type="SUPFAM" id="SSF54523">
    <property type="entry name" value="Pili subunits"/>
    <property type="match status" value="1"/>
</dbReference>
<keyword evidence="1" id="KW-0472">Membrane</keyword>
<proteinExistence type="predicted"/>
<dbReference type="InterPro" id="IPR012902">
    <property type="entry name" value="N_methyl_site"/>
</dbReference>
<name>A0A9D1NP02_9BACT</name>
<dbReference type="PROSITE" id="PS00409">
    <property type="entry name" value="PROKAR_NTER_METHYL"/>
    <property type="match status" value="1"/>
</dbReference>
<dbReference type="NCBIfam" id="TIGR02532">
    <property type="entry name" value="IV_pilin_GFxxxE"/>
    <property type="match status" value="1"/>
</dbReference>
<feature type="transmembrane region" description="Helical" evidence="1">
    <location>
        <begin position="20"/>
        <end position="41"/>
    </location>
</feature>
<dbReference type="Gene3D" id="3.30.700.10">
    <property type="entry name" value="Glycoprotein, Type 4 Pilin"/>
    <property type="match status" value="1"/>
</dbReference>
<evidence type="ECO:0000256" key="1">
    <source>
        <dbReference type="SAM" id="Phobius"/>
    </source>
</evidence>
<accession>A0A9D1NP02</accession>
<evidence type="ECO:0000313" key="2">
    <source>
        <dbReference type="EMBL" id="HIV09519.1"/>
    </source>
</evidence>